<evidence type="ECO:0000313" key="2">
    <source>
        <dbReference type="EMBL" id="AUJ31082.1"/>
    </source>
</evidence>
<dbReference type="EMBL" id="CP018179">
    <property type="protein sequence ID" value="AUJ31082.1"/>
    <property type="molecule type" value="Genomic_DNA"/>
</dbReference>
<dbReference type="KEGG" id="lhw:BSQ49_12700"/>
<dbReference type="Proteomes" id="UP000314960">
    <property type="component" value="Plasmid pL11822-3"/>
</dbReference>
<dbReference type="RefSeq" id="WP_181387843.1">
    <property type="nucleotide sequence ID" value="NZ_CP018179.1"/>
</dbReference>
<evidence type="ECO:0000259" key="1">
    <source>
        <dbReference type="Pfam" id="PF14470"/>
    </source>
</evidence>
<feature type="domain" description="YokE-like PH" evidence="1">
    <location>
        <begin position="36"/>
        <end position="99"/>
    </location>
</feature>
<dbReference type="InterPro" id="IPR039519">
    <property type="entry name" value="YokE-like_PH"/>
</dbReference>
<dbReference type="Pfam" id="PF14470">
    <property type="entry name" value="bPH_3"/>
    <property type="match status" value="1"/>
</dbReference>
<geneLocation type="plasmid" evidence="3">
    <name>pl11822-3</name>
</geneLocation>
<accession>A0A3S6QSH5</accession>
<sequence>MDKQEKLKNIKAQFKAANVTDTIGTRKEIKALPDLLADDEIINYATTGIVDNNTVLVVCTDSRVLFVDKGMLYGIKSSEIPLDMINGVAYSTGLGLKSIFETGFKRHSELRLPSTAQINH</sequence>
<protein>
    <recommendedName>
        <fullName evidence="1">YokE-like PH domain-containing protein</fullName>
    </recommendedName>
</protein>
<reference evidence="2 3" key="1">
    <citation type="submission" date="2016-11" db="EMBL/GenBank/DDBJ databases">
        <title>Interaction between Lactobacillus species and yeast in water kefir.</title>
        <authorList>
            <person name="Behr J."/>
            <person name="Xu D."/>
            <person name="Vogel R.F."/>
        </authorList>
    </citation>
    <scope>NUCLEOTIDE SEQUENCE [LARGE SCALE GENOMIC DNA]</scope>
    <source>
        <strain evidence="2 3">TMW 1.1822</strain>
        <plasmid evidence="3">pl11822-3</plasmid>
    </source>
</reference>
<name>A0A3S6QSH5_9LACO</name>
<dbReference type="AlphaFoldDB" id="A0A3S6QSH5"/>
<keyword evidence="2" id="KW-0614">Plasmid</keyword>
<gene>
    <name evidence="2" type="ORF">BSQ49_12700</name>
</gene>
<proteinExistence type="predicted"/>
<organism evidence="2 3">
    <name type="scientific">Liquorilactobacillus hordei</name>
    <dbReference type="NCBI Taxonomy" id="468911"/>
    <lineage>
        <taxon>Bacteria</taxon>
        <taxon>Bacillati</taxon>
        <taxon>Bacillota</taxon>
        <taxon>Bacilli</taxon>
        <taxon>Lactobacillales</taxon>
        <taxon>Lactobacillaceae</taxon>
        <taxon>Liquorilactobacillus</taxon>
    </lineage>
</organism>
<evidence type="ECO:0000313" key="3">
    <source>
        <dbReference type="Proteomes" id="UP000314960"/>
    </source>
</evidence>